<dbReference type="Gene3D" id="3.40.50.1450">
    <property type="entry name" value="HybD-like"/>
    <property type="match status" value="2"/>
</dbReference>
<evidence type="ECO:0000313" key="7">
    <source>
        <dbReference type="Proteomes" id="UP001058072"/>
    </source>
</evidence>
<dbReference type="AlphaFoldDB" id="A0A9Q9FI22"/>
<dbReference type="GO" id="GO:0009847">
    <property type="term" value="P:spore germination"/>
    <property type="evidence" value="ECO:0007669"/>
    <property type="project" value="InterPro"/>
</dbReference>
<accession>A0A9Q9FI22</accession>
<proteinExistence type="inferred from homology"/>
<dbReference type="InterPro" id="IPR005080">
    <property type="entry name" value="Peptidase_A25"/>
</dbReference>
<keyword evidence="3" id="KW-0865">Zymogen</keyword>
<dbReference type="GO" id="GO:0006508">
    <property type="term" value="P:proteolysis"/>
    <property type="evidence" value="ECO:0007669"/>
    <property type="project" value="UniProtKB-KW"/>
</dbReference>
<name>A0A9Q9FI22_9FIRM</name>
<dbReference type="Proteomes" id="UP001058072">
    <property type="component" value="Chromosome"/>
</dbReference>
<dbReference type="InterPro" id="IPR023430">
    <property type="entry name" value="Pept_HybD-like_dom_sf"/>
</dbReference>
<sequence length="355" mass="39384">MNEQEMKKWQCRSDLALEAVEQMVGQVNEASQEGVKYEEDNIKGLKVTCIDVAPEAVERVGKKAGRYMTLDTSSIITHEHDQLTVAMEVFAEQLSKLLKHRDIKETDTCLVIGLGNDHVTPDALGPMVVDEVIVTRHLYELRPNEVDRSYREVSALAPGVMGMTGIETYDVIESLVKKVKPDFLVVVDALASRSITRVNKMIQMTDTGIAPGSGVGNKRKAVDEESLGIPVFAIGVPTVVDAVSITSDTIDFLLKHIGKSLKEESRSYKKLVPFSSARQIYTDEDLPSPELREQFMGQVGNLEEEEKRQLISEVLTPNGYNLIVTPKEIDTEMEDLATLISNGLNRALHPNVQFS</sequence>
<dbReference type="EC" id="3.4.24.78" evidence="5"/>
<dbReference type="Proteomes" id="UP001058016">
    <property type="component" value="Chromosome"/>
</dbReference>
<gene>
    <name evidence="4" type="ORF">J0J69_02895</name>
    <name evidence="5" type="ORF">J0J70_09235</name>
</gene>
<protein>
    <submittedName>
        <fullName evidence="5">GPR endopeptidase</fullName>
        <ecNumber evidence="5">3.4.24.78</ecNumber>
    </submittedName>
</protein>
<keyword evidence="1" id="KW-0645">Protease</keyword>
<reference evidence="5 6" key="1">
    <citation type="submission" date="2021-03" db="EMBL/GenBank/DDBJ databases">
        <title>Comparative Genomics and Metabolomics in the genus Turicibacter.</title>
        <authorList>
            <person name="Maki J."/>
            <person name="Looft T."/>
        </authorList>
    </citation>
    <scope>NUCLEOTIDE SEQUENCE</scope>
    <source>
        <strain evidence="5">ISU324</strain>
        <strain evidence="4 6">MMM721</strain>
    </source>
</reference>
<evidence type="ECO:0000313" key="6">
    <source>
        <dbReference type="Proteomes" id="UP001058016"/>
    </source>
</evidence>
<organism evidence="5 7">
    <name type="scientific">Turicibacter bilis</name>
    <dbReference type="NCBI Taxonomy" id="2735723"/>
    <lineage>
        <taxon>Bacteria</taxon>
        <taxon>Bacillati</taxon>
        <taxon>Bacillota</taxon>
        <taxon>Erysipelotrichia</taxon>
        <taxon>Erysipelotrichales</taxon>
        <taxon>Turicibacteraceae</taxon>
        <taxon>Turicibacter</taxon>
    </lineage>
</organism>
<evidence type="ECO:0000313" key="4">
    <source>
        <dbReference type="EMBL" id="UUF06549.1"/>
    </source>
</evidence>
<dbReference type="SUPFAM" id="SSF53163">
    <property type="entry name" value="HybD-like"/>
    <property type="match status" value="1"/>
</dbReference>
<evidence type="ECO:0000313" key="5">
    <source>
        <dbReference type="EMBL" id="UUF07799.1"/>
    </source>
</evidence>
<dbReference type="RefSeq" id="WP_055304683.1">
    <property type="nucleotide sequence ID" value="NZ_CP071249.1"/>
</dbReference>
<dbReference type="EMBL" id="CP071249">
    <property type="protein sequence ID" value="UUF06549.1"/>
    <property type="molecule type" value="Genomic_DNA"/>
</dbReference>
<dbReference type="Pfam" id="PF03418">
    <property type="entry name" value="Peptidase_A25"/>
    <property type="match status" value="1"/>
</dbReference>
<evidence type="ECO:0000256" key="2">
    <source>
        <dbReference type="ARBA" id="ARBA00022801"/>
    </source>
</evidence>
<dbReference type="EMBL" id="CP071250">
    <property type="protein sequence ID" value="UUF07799.1"/>
    <property type="molecule type" value="Genomic_DNA"/>
</dbReference>
<keyword evidence="2 5" id="KW-0378">Hydrolase</keyword>
<dbReference type="HAMAP" id="MF_00626">
    <property type="entry name" value="Germination_prot"/>
    <property type="match status" value="1"/>
</dbReference>
<evidence type="ECO:0000256" key="3">
    <source>
        <dbReference type="ARBA" id="ARBA00023145"/>
    </source>
</evidence>
<dbReference type="GO" id="GO:0008233">
    <property type="term" value="F:peptidase activity"/>
    <property type="evidence" value="ECO:0007669"/>
    <property type="project" value="UniProtKB-KW"/>
</dbReference>
<dbReference type="NCBIfam" id="TIGR01441">
    <property type="entry name" value="GPR"/>
    <property type="match status" value="1"/>
</dbReference>
<dbReference type="PIRSF" id="PIRSF019549">
    <property type="entry name" value="Peptidase_A25"/>
    <property type="match status" value="1"/>
</dbReference>
<keyword evidence="6" id="KW-1185">Reference proteome</keyword>
<evidence type="ECO:0000256" key="1">
    <source>
        <dbReference type="ARBA" id="ARBA00022670"/>
    </source>
</evidence>